<dbReference type="AlphaFoldDB" id="A0A066W095"/>
<dbReference type="Pfam" id="PF13380">
    <property type="entry name" value="CoA_binding_2"/>
    <property type="match status" value="1"/>
</dbReference>
<sequence>MSSPALKNFFRADRYSVVGASKDPEKFGNKVLKWYIARGLQVTPVHPKEAEIESLATVKEVGELPSPTRTSLSLITPPKVTLPIVQKALQEYHFPTVWLQPGAESPEFLDWLRSQDQATQDRVIVGGPCILVQGDILAREQGRM</sequence>
<accession>A0A066W095</accession>
<dbReference type="InterPro" id="IPR003781">
    <property type="entry name" value="CoA-bd"/>
</dbReference>
<dbReference type="SUPFAM" id="SSF51735">
    <property type="entry name" value="NAD(P)-binding Rossmann-fold domains"/>
    <property type="match status" value="1"/>
</dbReference>
<gene>
    <name evidence="2" type="ORF">K437DRAFT_235515</name>
</gene>
<protein>
    <submittedName>
        <fullName evidence="2">NAD-P-binding protein</fullName>
    </submittedName>
</protein>
<evidence type="ECO:0000313" key="2">
    <source>
        <dbReference type="EMBL" id="KDN45958.1"/>
    </source>
</evidence>
<dbReference type="GeneID" id="25262898"/>
<dbReference type="Proteomes" id="UP000027361">
    <property type="component" value="Unassembled WGS sequence"/>
</dbReference>
<name>A0A066W095_TILAU</name>
<dbReference type="HOGENOM" id="CLU_112567_1_1_1"/>
<dbReference type="OMA" id="PALWIQP"/>
<dbReference type="PANTHER" id="PTHR33303">
    <property type="entry name" value="CYTOPLASMIC PROTEIN-RELATED"/>
    <property type="match status" value="1"/>
</dbReference>
<feature type="domain" description="CoA-binding" evidence="1">
    <location>
        <begin position="14"/>
        <end position="134"/>
    </location>
</feature>
<evidence type="ECO:0000313" key="3">
    <source>
        <dbReference type="Proteomes" id="UP000027361"/>
    </source>
</evidence>
<dbReference type="EMBL" id="JMSN01000038">
    <property type="protein sequence ID" value="KDN45958.1"/>
    <property type="molecule type" value="Genomic_DNA"/>
</dbReference>
<organism evidence="2 3">
    <name type="scientific">Tilletiaria anomala (strain ATCC 24038 / CBS 436.72 / UBC 951)</name>
    <dbReference type="NCBI Taxonomy" id="1037660"/>
    <lineage>
        <taxon>Eukaryota</taxon>
        <taxon>Fungi</taxon>
        <taxon>Dikarya</taxon>
        <taxon>Basidiomycota</taxon>
        <taxon>Ustilaginomycotina</taxon>
        <taxon>Exobasidiomycetes</taxon>
        <taxon>Georgefischeriales</taxon>
        <taxon>Tilletiariaceae</taxon>
        <taxon>Tilletiaria</taxon>
    </lineage>
</organism>
<dbReference type="PANTHER" id="PTHR33303:SF2">
    <property type="entry name" value="COA-BINDING DOMAIN-CONTAINING PROTEIN"/>
    <property type="match status" value="1"/>
</dbReference>
<dbReference type="Gene3D" id="3.40.50.720">
    <property type="entry name" value="NAD(P)-binding Rossmann-like Domain"/>
    <property type="match status" value="1"/>
</dbReference>
<keyword evidence="3" id="KW-1185">Reference proteome</keyword>
<dbReference type="OrthoDB" id="5138418at2759"/>
<comment type="caution">
    <text evidence="2">The sequence shown here is derived from an EMBL/GenBank/DDBJ whole genome shotgun (WGS) entry which is preliminary data.</text>
</comment>
<dbReference type="InParanoid" id="A0A066W095"/>
<reference evidence="2 3" key="1">
    <citation type="submission" date="2014-05" db="EMBL/GenBank/DDBJ databases">
        <title>Draft genome sequence of a rare smut relative, Tilletiaria anomala UBC 951.</title>
        <authorList>
            <consortium name="DOE Joint Genome Institute"/>
            <person name="Toome M."/>
            <person name="Kuo A."/>
            <person name="Henrissat B."/>
            <person name="Lipzen A."/>
            <person name="Tritt A."/>
            <person name="Yoshinaga Y."/>
            <person name="Zane M."/>
            <person name="Barry K."/>
            <person name="Grigoriev I.V."/>
            <person name="Spatafora J.W."/>
            <person name="Aimea M.C."/>
        </authorList>
    </citation>
    <scope>NUCLEOTIDE SEQUENCE [LARGE SCALE GENOMIC DNA]</scope>
    <source>
        <strain evidence="2 3">UBC 951</strain>
    </source>
</reference>
<evidence type="ECO:0000259" key="1">
    <source>
        <dbReference type="Pfam" id="PF13380"/>
    </source>
</evidence>
<dbReference type="STRING" id="1037660.A0A066W095"/>
<dbReference type="InterPro" id="IPR036291">
    <property type="entry name" value="NAD(P)-bd_dom_sf"/>
</dbReference>
<proteinExistence type="predicted"/>
<dbReference type="RefSeq" id="XP_013243396.1">
    <property type="nucleotide sequence ID" value="XM_013387942.1"/>
</dbReference>